<feature type="region of interest" description="Disordered" evidence="1">
    <location>
        <begin position="1"/>
        <end position="67"/>
    </location>
</feature>
<evidence type="ECO:0000313" key="4">
    <source>
        <dbReference type="Proteomes" id="UP000076532"/>
    </source>
</evidence>
<sequence>MEDDGGHLVGREEDVEGAHVQAHDAVDGKPESGLKEEDRDSTDEARDSVSHDREPVVDAMQVHEDGI</sequence>
<proteinExistence type="predicted"/>
<keyword evidence="4" id="KW-1185">Reference proteome</keyword>
<protein>
    <submittedName>
        <fullName evidence="2">Uncharacterized protein</fullName>
    </submittedName>
</protein>
<feature type="compositionally biased region" description="Basic and acidic residues" evidence="1">
    <location>
        <begin position="21"/>
        <end position="67"/>
    </location>
</feature>
<accession>A0A167SUW0</accession>
<dbReference type="EMBL" id="KV418762">
    <property type="protein sequence ID" value="KZP02266.1"/>
    <property type="molecule type" value="Genomic_DNA"/>
</dbReference>
<organism evidence="2 4">
    <name type="scientific">Athelia psychrophila</name>
    <dbReference type="NCBI Taxonomy" id="1759441"/>
    <lineage>
        <taxon>Eukaryota</taxon>
        <taxon>Fungi</taxon>
        <taxon>Dikarya</taxon>
        <taxon>Basidiomycota</taxon>
        <taxon>Agaricomycotina</taxon>
        <taxon>Agaricomycetes</taxon>
        <taxon>Agaricomycetidae</taxon>
        <taxon>Atheliales</taxon>
        <taxon>Atheliaceae</taxon>
        <taxon>Athelia</taxon>
    </lineage>
</organism>
<dbReference type="EMBL" id="KV418760">
    <property type="protein sequence ID" value="KZP02270.1"/>
    <property type="molecule type" value="Genomic_DNA"/>
</dbReference>
<gene>
    <name evidence="3" type="ORF">FIBSPDRAFT_880452</name>
    <name evidence="2" type="ORF">FIBSPDRAFT_880454</name>
</gene>
<evidence type="ECO:0000313" key="2">
    <source>
        <dbReference type="EMBL" id="KZP02266.1"/>
    </source>
</evidence>
<name>A0A167SUW0_9AGAM</name>
<dbReference type="AlphaFoldDB" id="A0A167SUW0"/>
<evidence type="ECO:0000256" key="1">
    <source>
        <dbReference type="SAM" id="MobiDB-lite"/>
    </source>
</evidence>
<feature type="compositionally biased region" description="Basic and acidic residues" evidence="1">
    <location>
        <begin position="1"/>
        <end position="12"/>
    </location>
</feature>
<reference evidence="2 4" key="1">
    <citation type="journal article" date="2016" name="Mol. Biol. Evol.">
        <title>Comparative Genomics of Early-Diverging Mushroom-Forming Fungi Provides Insights into the Origins of Lignocellulose Decay Capabilities.</title>
        <authorList>
            <person name="Nagy L.G."/>
            <person name="Riley R."/>
            <person name="Tritt A."/>
            <person name="Adam C."/>
            <person name="Daum C."/>
            <person name="Floudas D."/>
            <person name="Sun H."/>
            <person name="Yadav J.S."/>
            <person name="Pangilinan J."/>
            <person name="Larsson K.H."/>
            <person name="Matsuura K."/>
            <person name="Barry K."/>
            <person name="Labutti K."/>
            <person name="Kuo R."/>
            <person name="Ohm R.A."/>
            <person name="Bhattacharya S.S."/>
            <person name="Shirouzu T."/>
            <person name="Yoshinaga Y."/>
            <person name="Martin F.M."/>
            <person name="Grigoriev I.V."/>
            <person name="Hibbett D.S."/>
        </authorList>
    </citation>
    <scope>NUCLEOTIDE SEQUENCE [LARGE SCALE GENOMIC DNA]</scope>
    <source>
        <strain evidence="2 4">CBS 109695</strain>
    </source>
</reference>
<dbReference type="Proteomes" id="UP000076532">
    <property type="component" value="Unassembled WGS sequence"/>
</dbReference>
<evidence type="ECO:0000313" key="3">
    <source>
        <dbReference type="EMBL" id="KZP02270.1"/>
    </source>
</evidence>